<evidence type="ECO:0000256" key="2">
    <source>
        <dbReference type="ARBA" id="ARBA00022723"/>
    </source>
</evidence>
<dbReference type="InterPro" id="IPR058240">
    <property type="entry name" value="rSAM_sf"/>
</dbReference>
<evidence type="ECO:0000313" key="6">
    <source>
        <dbReference type="EMBL" id="ACL10405.1"/>
    </source>
</evidence>
<proteinExistence type="predicted"/>
<reference evidence="6 7" key="1">
    <citation type="journal article" date="2009" name="J. Bacteriol.">
        <title>Complete genome sequence of the anaerobic, protein-degrading hyperthermophilic crenarchaeon Desulfurococcus kamchatkensis.</title>
        <authorList>
            <person name="Ravin N.V."/>
            <person name="Mardanov A.V."/>
            <person name="Beletsky A.V."/>
            <person name="Kublanov I.V."/>
            <person name="Kolganova T.V."/>
            <person name="Lebedinsky A.V."/>
            <person name="Chernyh N.A."/>
            <person name="Bonch-Osmolovskaya E.A."/>
            <person name="Skryabin K.G."/>
        </authorList>
    </citation>
    <scope>NUCLEOTIDE SEQUENCE [LARGE SCALE GENOMIC DNA]</scope>
    <source>
        <strain evidence="7">DSM 18924 / JCM 16383 / VKM B-2413 / 1221n</strain>
    </source>
</reference>
<keyword evidence="1" id="KW-0949">S-adenosyl-L-methionine</keyword>
<feature type="domain" description="Radical SAM core" evidence="5">
    <location>
        <begin position="41"/>
        <end position="266"/>
    </location>
</feature>
<dbReference type="SFLD" id="SFLDS00029">
    <property type="entry name" value="Radical_SAM"/>
    <property type="match status" value="1"/>
</dbReference>
<dbReference type="KEGG" id="dka:DKAM_0076"/>
<dbReference type="GO" id="GO:0046872">
    <property type="term" value="F:metal ion binding"/>
    <property type="evidence" value="ECO:0007669"/>
    <property type="project" value="UniProtKB-KW"/>
</dbReference>
<sequence length="326" mass="37545">MVIGIYSVILILNLRCEIVMFVRASIGTLAKLGLADIKIIDEPRTAYFLQYSENGCLGKCRFCNQSRSSRAGKDWLGKVTWPPVELATVLDSWRDVFDRVCFQTIIKQGFIEEARVFIREITRVSDLPVSLAITPVSKSILREFKELGVDKLGVGLDTVTEELFTKWGKPYTWRIYWRFIEEAVDVFGEGNVYVHIIVGLGESLREALETIIKIYSKGARVALFNYFDSSNMKSIDKRYYRIIQLAVELIENGEDPLEYIDLDSMRFKQQPGIDVYEALYTRGCPGCNRPFYTDLPRVIYNFPSRKILEKHRNEIMRELESIGVKA</sequence>
<dbReference type="InterPro" id="IPR007197">
    <property type="entry name" value="rSAM"/>
</dbReference>
<dbReference type="Gene3D" id="3.20.20.70">
    <property type="entry name" value="Aldolase class I"/>
    <property type="match status" value="1"/>
</dbReference>
<organism evidence="6 7">
    <name type="scientific">Desulfurococcus amylolyticus (strain DSM 18924 / JCM 16383 / VKM B-2413 / 1221n)</name>
    <name type="common">Desulfurococcus kamchatkensis</name>
    <dbReference type="NCBI Taxonomy" id="490899"/>
    <lineage>
        <taxon>Archaea</taxon>
        <taxon>Thermoproteota</taxon>
        <taxon>Thermoprotei</taxon>
        <taxon>Desulfurococcales</taxon>
        <taxon>Desulfurococcaceae</taxon>
        <taxon>Desulfurococcus</taxon>
    </lineage>
</organism>
<dbReference type="Pfam" id="PF04055">
    <property type="entry name" value="Radical_SAM"/>
    <property type="match status" value="1"/>
</dbReference>
<dbReference type="GO" id="GO:0003824">
    <property type="term" value="F:catalytic activity"/>
    <property type="evidence" value="ECO:0007669"/>
    <property type="project" value="InterPro"/>
</dbReference>
<dbReference type="Proteomes" id="UP000006903">
    <property type="component" value="Chromosome"/>
</dbReference>
<evidence type="ECO:0000313" key="7">
    <source>
        <dbReference type="Proteomes" id="UP000006903"/>
    </source>
</evidence>
<keyword evidence="4" id="KW-0411">Iron-sulfur</keyword>
<dbReference type="InterPro" id="IPR006638">
    <property type="entry name" value="Elp3/MiaA/NifB-like_rSAM"/>
</dbReference>
<keyword evidence="2" id="KW-0479">Metal-binding</keyword>
<dbReference type="AlphaFoldDB" id="B8D3D6"/>
<gene>
    <name evidence="6" type="ordered locus">DKAM_0076</name>
</gene>
<dbReference type="HOGENOM" id="CLU_054041_0_0_2"/>
<dbReference type="PROSITE" id="PS51918">
    <property type="entry name" value="RADICAL_SAM"/>
    <property type="match status" value="1"/>
</dbReference>
<accession>B8D3D6</accession>
<protein>
    <submittedName>
        <fullName evidence="6">Biotin synthase related protein</fullName>
    </submittedName>
</protein>
<evidence type="ECO:0000256" key="3">
    <source>
        <dbReference type="ARBA" id="ARBA00023004"/>
    </source>
</evidence>
<dbReference type="SFLD" id="SFLDG01098">
    <property type="entry name" value="Uncharacterised_Radical_SAM_Su"/>
    <property type="match status" value="1"/>
</dbReference>
<evidence type="ECO:0000256" key="4">
    <source>
        <dbReference type="ARBA" id="ARBA00023014"/>
    </source>
</evidence>
<name>B8D3D6_DESA1</name>
<dbReference type="InterPro" id="IPR013785">
    <property type="entry name" value="Aldolase_TIM"/>
</dbReference>
<dbReference type="SUPFAM" id="SSF102114">
    <property type="entry name" value="Radical SAM enzymes"/>
    <property type="match status" value="1"/>
</dbReference>
<dbReference type="GO" id="GO:0051536">
    <property type="term" value="F:iron-sulfur cluster binding"/>
    <property type="evidence" value="ECO:0007669"/>
    <property type="project" value="UniProtKB-KW"/>
</dbReference>
<evidence type="ECO:0000259" key="5">
    <source>
        <dbReference type="PROSITE" id="PS51918"/>
    </source>
</evidence>
<dbReference type="EMBL" id="CP001140">
    <property type="protein sequence ID" value="ACL10405.1"/>
    <property type="molecule type" value="Genomic_DNA"/>
</dbReference>
<evidence type="ECO:0000256" key="1">
    <source>
        <dbReference type="ARBA" id="ARBA00022691"/>
    </source>
</evidence>
<dbReference type="eggNOG" id="arCOG00662">
    <property type="taxonomic scope" value="Archaea"/>
</dbReference>
<dbReference type="SMART" id="SM00729">
    <property type="entry name" value="Elp3"/>
    <property type="match status" value="1"/>
</dbReference>
<dbReference type="STRING" id="490899.DKAM_0076"/>
<keyword evidence="3" id="KW-0408">Iron</keyword>